<sequence length="181" mass="20150">MTISSPRLIAVTMPASNSRDLASFYDKIFALNFGRTIKTDNTAFQTWISAGVKLNIGDRYMDTETTMVHLAVPNLADYAKRVTAAGGKVMTAVIPLTYHPEFIPDYKEKFAQFKFGTPDEVTETLGDFQICSDPQGNRFGIIQLAAWAEKLFEHGEISKIEIAEQRASIGHSDRLEAMEAH</sequence>
<reference evidence="1 2" key="1">
    <citation type="submission" date="2023-07" db="EMBL/GenBank/DDBJ databases">
        <title>Genomic Encyclopedia of Type Strains, Phase IV (KMG-IV): sequencing the most valuable type-strain genomes for metagenomic binning, comparative biology and taxonomic classification.</title>
        <authorList>
            <person name="Goeker M."/>
        </authorList>
    </citation>
    <scope>NUCLEOTIDE SEQUENCE [LARGE SCALE GENOMIC DNA]</scope>
    <source>
        <strain evidence="1 2">DSM 1111</strain>
    </source>
</reference>
<evidence type="ECO:0000313" key="1">
    <source>
        <dbReference type="EMBL" id="MDQ0419490.1"/>
    </source>
</evidence>
<dbReference type="EMBL" id="JAUSUW010000001">
    <property type="protein sequence ID" value="MDQ0419490.1"/>
    <property type="molecule type" value="Genomic_DNA"/>
</dbReference>
<dbReference type="Proteomes" id="UP001238496">
    <property type="component" value="Unassembled WGS sequence"/>
</dbReference>
<evidence type="ECO:0000313" key="2">
    <source>
        <dbReference type="Proteomes" id="UP001238496"/>
    </source>
</evidence>
<dbReference type="InterPro" id="IPR029068">
    <property type="entry name" value="Glyas_Bleomycin-R_OHBP_Dase"/>
</dbReference>
<comment type="caution">
    <text evidence="1">The sequence shown here is derived from an EMBL/GenBank/DDBJ whole genome shotgun (WGS) entry which is preliminary data.</text>
</comment>
<dbReference type="SUPFAM" id="SSF54593">
    <property type="entry name" value="Glyoxalase/Bleomycin resistance protein/Dihydroxybiphenyl dioxygenase"/>
    <property type="match status" value="1"/>
</dbReference>
<keyword evidence="2" id="KW-1185">Reference proteome</keyword>
<protein>
    <submittedName>
        <fullName evidence="1">Enzyme related to lactoylglutathione lyase</fullName>
    </submittedName>
</protein>
<accession>A0ABU0G2C2</accession>
<dbReference type="RefSeq" id="WP_307369007.1">
    <property type="nucleotide sequence ID" value="NZ_JAUSUW010000001.1"/>
</dbReference>
<name>A0ABU0G2C2_9HYPH</name>
<gene>
    <name evidence="1" type="ORF">J2045_000500</name>
</gene>
<keyword evidence="1" id="KW-0456">Lyase</keyword>
<proteinExistence type="predicted"/>
<organism evidence="1 2">
    <name type="scientific">Peteryoungia aggregata LMG 23059</name>
    <dbReference type="NCBI Taxonomy" id="1368425"/>
    <lineage>
        <taxon>Bacteria</taxon>
        <taxon>Pseudomonadati</taxon>
        <taxon>Pseudomonadota</taxon>
        <taxon>Alphaproteobacteria</taxon>
        <taxon>Hyphomicrobiales</taxon>
        <taxon>Rhizobiaceae</taxon>
        <taxon>Peteryoungia</taxon>
    </lineage>
</organism>
<dbReference type="Gene3D" id="3.10.180.10">
    <property type="entry name" value="2,3-Dihydroxybiphenyl 1,2-Dioxygenase, domain 1"/>
    <property type="match status" value="1"/>
</dbReference>
<dbReference type="GO" id="GO:0016829">
    <property type="term" value="F:lyase activity"/>
    <property type="evidence" value="ECO:0007669"/>
    <property type="project" value="UniProtKB-KW"/>
</dbReference>